<dbReference type="EMBL" id="ABCC02000027">
    <property type="protein sequence ID" value="EDP16799.1"/>
    <property type="molecule type" value="Genomic_DNA"/>
</dbReference>
<reference evidence="1 2" key="2">
    <citation type="submission" date="2007-09" db="EMBL/GenBank/DDBJ databases">
        <title>Draft genome sequence of Clostridium bolteae (ATCC BAA-613).</title>
        <authorList>
            <person name="Sudarsanam P."/>
            <person name="Ley R."/>
            <person name="Guruge J."/>
            <person name="Turnbaugh P.J."/>
            <person name="Mahowald M."/>
            <person name="Liep D."/>
            <person name="Gordon J."/>
        </authorList>
    </citation>
    <scope>NUCLEOTIDE SEQUENCE [LARGE SCALE GENOMIC DNA]</scope>
    <source>
        <strain evidence="2">ATCC BAA-613 / DSM 15670 / CCUG 46953 / JCM 12243 / WAL 16351</strain>
    </source>
</reference>
<comment type="caution">
    <text evidence="1">The sequence shown here is derived from an EMBL/GenBank/DDBJ whole genome shotgun (WGS) entry which is preliminary data.</text>
</comment>
<sequence>MCGSHYSHGYHGHFSHGHSSISLSDSLFTFGWLYGITKTDGIIRILWDFF</sequence>
<dbReference type="Proteomes" id="UP000005396">
    <property type="component" value="Unassembled WGS sequence"/>
</dbReference>
<organism evidence="1 2">
    <name type="scientific">Enterocloster bolteae (strain ATCC BAA-613 / DSM 15670 / CCUG 46953 / JCM 12243 / WAL 16351)</name>
    <name type="common">Clostridium bolteae</name>
    <dbReference type="NCBI Taxonomy" id="411902"/>
    <lineage>
        <taxon>Bacteria</taxon>
        <taxon>Bacillati</taxon>
        <taxon>Bacillota</taxon>
        <taxon>Clostridia</taxon>
        <taxon>Lachnospirales</taxon>
        <taxon>Lachnospiraceae</taxon>
        <taxon>Enterocloster</taxon>
    </lineage>
</organism>
<name>A8RR79_ENTBW</name>
<protein>
    <submittedName>
        <fullName evidence="1">Uncharacterized protein</fullName>
    </submittedName>
</protein>
<dbReference type="HOGENOM" id="CLU_3116284_0_0_9"/>
<evidence type="ECO:0000313" key="1">
    <source>
        <dbReference type="EMBL" id="EDP16799.1"/>
    </source>
</evidence>
<dbReference type="AlphaFoldDB" id="A8RR79"/>
<evidence type="ECO:0000313" key="2">
    <source>
        <dbReference type="Proteomes" id="UP000005396"/>
    </source>
</evidence>
<accession>A8RR79</accession>
<dbReference type="PaxDb" id="411902-CLOBOL_02943"/>
<proteinExistence type="predicted"/>
<gene>
    <name evidence="1" type="ORF">CLOBOL_02943</name>
</gene>
<reference evidence="1 2" key="1">
    <citation type="submission" date="2007-08" db="EMBL/GenBank/DDBJ databases">
        <authorList>
            <person name="Fulton L."/>
            <person name="Clifton S."/>
            <person name="Fulton B."/>
            <person name="Xu J."/>
            <person name="Minx P."/>
            <person name="Pepin K.H."/>
            <person name="Johnson M."/>
            <person name="Thiruvilangam P."/>
            <person name="Bhonagiri V."/>
            <person name="Nash W.E."/>
            <person name="Mardis E.R."/>
            <person name="Wilson R.K."/>
        </authorList>
    </citation>
    <scope>NUCLEOTIDE SEQUENCE [LARGE SCALE GENOMIC DNA]</scope>
    <source>
        <strain evidence="2">ATCC BAA-613 / DSM 15670 / CCUG 46953 / JCM 12243 / WAL 16351</strain>
    </source>
</reference>